<dbReference type="EMBL" id="GL876974">
    <property type="protein sequence ID" value="KLU90257.1"/>
    <property type="molecule type" value="Genomic_DNA"/>
</dbReference>
<gene>
    <name evidence="2" type="ORF">MAPG_09221</name>
</gene>
<reference evidence="4" key="2">
    <citation type="submission" date="2010-05" db="EMBL/GenBank/DDBJ databases">
        <title>The genome sequence of Magnaporthe poae strain ATCC 64411.</title>
        <authorList>
            <person name="Ma L.-J."/>
            <person name="Dead R."/>
            <person name="Young S."/>
            <person name="Zeng Q."/>
            <person name="Koehrsen M."/>
            <person name="Alvarado L."/>
            <person name="Berlin A."/>
            <person name="Chapman S.B."/>
            <person name="Chen Z."/>
            <person name="Freedman E."/>
            <person name="Gellesch M."/>
            <person name="Goldberg J."/>
            <person name="Griggs A."/>
            <person name="Gujja S."/>
            <person name="Heilman E.R."/>
            <person name="Heiman D."/>
            <person name="Hepburn T."/>
            <person name="Howarth C."/>
            <person name="Jen D."/>
            <person name="Larson L."/>
            <person name="Mehta T."/>
            <person name="Neiman D."/>
            <person name="Pearson M."/>
            <person name="Roberts A."/>
            <person name="Saif S."/>
            <person name="Shea T."/>
            <person name="Shenoy N."/>
            <person name="Sisk P."/>
            <person name="Stolte C."/>
            <person name="Sykes S."/>
            <person name="Walk T."/>
            <person name="White J."/>
            <person name="Yandava C."/>
            <person name="Haas B."/>
            <person name="Nusbaum C."/>
            <person name="Birren B."/>
        </authorList>
    </citation>
    <scope>NUCLEOTIDE SEQUENCE [LARGE SCALE GENOMIC DNA]</scope>
    <source>
        <strain evidence="4">ATCC 64411 / 73-15</strain>
    </source>
</reference>
<reference evidence="2" key="1">
    <citation type="submission" date="2010-05" db="EMBL/GenBank/DDBJ databases">
        <title>The Genome Sequence of Magnaporthe poae strain ATCC 64411.</title>
        <authorList>
            <consortium name="The Broad Institute Genome Sequencing Platform"/>
            <consortium name="Broad Institute Genome Sequencing Center for Infectious Disease"/>
            <person name="Ma L.-J."/>
            <person name="Dead R."/>
            <person name="Young S."/>
            <person name="Zeng Q."/>
            <person name="Koehrsen M."/>
            <person name="Alvarado L."/>
            <person name="Berlin A."/>
            <person name="Chapman S.B."/>
            <person name="Chen Z."/>
            <person name="Freedman E."/>
            <person name="Gellesch M."/>
            <person name="Goldberg J."/>
            <person name="Griggs A."/>
            <person name="Gujja S."/>
            <person name="Heilman E.R."/>
            <person name="Heiman D."/>
            <person name="Hepburn T."/>
            <person name="Howarth C."/>
            <person name="Jen D."/>
            <person name="Larson L."/>
            <person name="Mehta T."/>
            <person name="Neiman D."/>
            <person name="Pearson M."/>
            <person name="Roberts A."/>
            <person name="Saif S."/>
            <person name="Shea T."/>
            <person name="Shenoy N."/>
            <person name="Sisk P."/>
            <person name="Stolte C."/>
            <person name="Sykes S."/>
            <person name="Walk T."/>
            <person name="White J."/>
            <person name="Yandava C."/>
            <person name="Haas B."/>
            <person name="Nusbaum C."/>
            <person name="Birren B."/>
        </authorList>
    </citation>
    <scope>NUCLEOTIDE SEQUENCE</scope>
    <source>
        <strain evidence="2">ATCC 64411</strain>
    </source>
</reference>
<proteinExistence type="predicted"/>
<keyword evidence="4" id="KW-1185">Reference proteome</keyword>
<dbReference type="Proteomes" id="UP000011715">
    <property type="component" value="Unassembled WGS sequence"/>
</dbReference>
<accession>A0A0C4E9D9</accession>
<feature type="region of interest" description="Disordered" evidence="1">
    <location>
        <begin position="1"/>
        <end position="30"/>
    </location>
</feature>
<reference evidence="2" key="3">
    <citation type="submission" date="2011-03" db="EMBL/GenBank/DDBJ databases">
        <title>Annotation of Magnaporthe poae ATCC 64411.</title>
        <authorList>
            <person name="Ma L.-J."/>
            <person name="Dead R."/>
            <person name="Young S.K."/>
            <person name="Zeng Q."/>
            <person name="Gargeya S."/>
            <person name="Fitzgerald M."/>
            <person name="Haas B."/>
            <person name="Abouelleil A."/>
            <person name="Alvarado L."/>
            <person name="Arachchi H.M."/>
            <person name="Berlin A."/>
            <person name="Brown A."/>
            <person name="Chapman S.B."/>
            <person name="Chen Z."/>
            <person name="Dunbar C."/>
            <person name="Freedman E."/>
            <person name="Gearin G."/>
            <person name="Gellesch M."/>
            <person name="Goldberg J."/>
            <person name="Griggs A."/>
            <person name="Gujja S."/>
            <person name="Heiman D."/>
            <person name="Howarth C."/>
            <person name="Larson L."/>
            <person name="Lui A."/>
            <person name="MacDonald P.J.P."/>
            <person name="Mehta T."/>
            <person name="Montmayeur A."/>
            <person name="Murphy C."/>
            <person name="Neiman D."/>
            <person name="Pearson M."/>
            <person name="Priest M."/>
            <person name="Roberts A."/>
            <person name="Saif S."/>
            <person name="Shea T."/>
            <person name="Shenoy N."/>
            <person name="Sisk P."/>
            <person name="Stolte C."/>
            <person name="Sykes S."/>
            <person name="Yandava C."/>
            <person name="Wortman J."/>
            <person name="Nusbaum C."/>
            <person name="Birren B."/>
        </authorList>
    </citation>
    <scope>NUCLEOTIDE SEQUENCE</scope>
    <source>
        <strain evidence="2">ATCC 64411</strain>
    </source>
</reference>
<dbReference type="EMBL" id="ADBL01002256">
    <property type="status" value="NOT_ANNOTATED_CDS"/>
    <property type="molecule type" value="Genomic_DNA"/>
</dbReference>
<organism evidence="3 4">
    <name type="scientific">Magnaporthiopsis poae (strain ATCC 64411 / 73-15)</name>
    <name type="common">Kentucky bluegrass fungus</name>
    <name type="synonym">Magnaporthe poae</name>
    <dbReference type="NCBI Taxonomy" id="644358"/>
    <lineage>
        <taxon>Eukaryota</taxon>
        <taxon>Fungi</taxon>
        <taxon>Dikarya</taxon>
        <taxon>Ascomycota</taxon>
        <taxon>Pezizomycotina</taxon>
        <taxon>Sordariomycetes</taxon>
        <taxon>Sordariomycetidae</taxon>
        <taxon>Magnaporthales</taxon>
        <taxon>Magnaporthaceae</taxon>
        <taxon>Magnaporthiopsis</taxon>
    </lineage>
</organism>
<evidence type="ECO:0000313" key="4">
    <source>
        <dbReference type="Proteomes" id="UP000011715"/>
    </source>
</evidence>
<sequence>MTGSRASRANHPQGRLKKKKRNASVGGVFLPGAPRQKLAAAFLPRTMAPRALPREDKARDVAVCGGPRFSTSLGAQAPIRSRRGAR</sequence>
<evidence type="ECO:0000256" key="1">
    <source>
        <dbReference type="SAM" id="MobiDB-lite"/>
    </source>
</evidence>
<reference evidence="3" key="4">
    <citation type="journal article" date="2015" name="G3 (Bethesda)">
        <title>Genome sequences of three phytopathogenic species of the Magnaporthaceae family of fungi.</title>
        <authorList>
            <person name="Okagaki L.H."/>
            <person name="Nunes C.C."/>
            <person name="Sailsbery J."/>
            <person name="Clay B."/>
            <person name="Brown D."/>
            <person name="John T."/>
            <person name="Oh Y."/>
            <person name="Young N."/>
            <person name="Fitzgerald M."/>
            <person name="Haas B.J."/>
            <person name="Zeng Q."/>
            <person name="Young S."/>
            <person name="Adiconis X."/>
            <person name="Fan L."/>
            <person name="Levin J.Z."/>
            <person name="Mitchell T.K."/>
            <person name="Okubara P.A."/>
            <person name="Farman M.L."/>
            <person name="Kohn L.M."/>
            <person name="Birren B."/>
            <person name="Ma L.-J."/>
            <person name="Dean R.A."/>
        </authorList>
    </citation>
    <scope>NUCLEOTIDE SEQUENCE</scope>
    <source>
        <strain evidence="3">ATCC 64411 / 73-15</strain>
    </source>
</reference>
<reference evidence="3" key="5">
    <citation type="submission" date="2015-06" db="UniProtKB">
        <authorList>
            <consortium name="EnsemblFungi"/>
        </authorList>
    </citation>
    <scope>IDENTIFICATION</scope>
    <source>
        <strain evidence="3">ATCC 64411</strain>
    </source>
</reference>
<evidence type="ECO:0000313" key="3">
    <source>
        <dbReference type="EnsemblFungi" id="MAPG_09221T0"/>
    </source>
</evidence>
<feature type="region of interest" description="Disordered" evidence="1">
    <location>
        <begin position="66"/>
        <end position="86"/>
    </location>
</feature>
<dbReference type="AlphaFoldDB" id="A0A0C4E9D9"/>
<protein>
    <submittedName>
        <fullName evidence="2 3">Uncharacterized protein</fullName>
    </submittedName>
</protein>
<evidence type="ECO:0000313" key="2">
    <source>
        <dbReference type="EMBL" id="KLU90257.1"/>
    </source>
</evidence>
<dbReference type="VEuPathDB" id="FungiDB:MAPG_09221"/>
<name>A0A0C4E9D9_MAGP6</name>
<dbReference type="EnsemblFungi" id="MAPG_09221T0">
    <property type="protein sequence ID" value="MAPG_09221T0"/>
    <property type="gene ID" value="MAPG_09221"/>
</dbReference>